<evidence type="ECO:0000313" key="1">
    <source>
        <dbReference type="EMBL" id="MED6213292.1"/>
    </source>
</evidence>
<proteinExistence type="predicted"/>
<keyword evidence="2" id="KW-1185">Reference proteome</keyword>
<reference evidence="1 2" key="1">
    <citation type="journal article" date="2023" name="Plants (Basel)">
        <title>Bridging the Gap: Combining Genomics and Transcriptomics Approaches to Understand Stylosanthes scabra, an Orphan Legume from the Brazilian Caatinga.</title>
        <authorList>
            <person name="Ferreira-Neto J.R.C."/>
            <person name="da Silva M.D."/>
            <person name="Binneck E."/>
            <person name="de Melo N.F."/>
            <person name="da Silva R.H."/>
            <person name="de Melo A.L.T.M."/>
            <person name="Pandolfi V."/>
            <person name="Bustamante F.O."/>
            <person name="Brasileiro-Vidal A.C."/>
            <person name="Benko-Iseppon A.M."/>
        </authorList>
    </citation>
    <scope>NUCLEOTIDE SEQUENCE [LARGE SCALE GENOMIC DNA]</scope>
    <source>
        <tissue evidence="1">Leaves</tissue>
    </source>
</reference>
<dbReference type="EMBL" id="JASCZI010243510">
    <property type="protein sequence ID" value="MED6213292.1"/>
    <property type="molecule type" value="Genomic_DNA"/>
</dbReference>
<comment type="caution">
    <text evidence="1">The sequence shown here is derived from an EMBL/GenBank/DDBJ whole genome shotgun (WGS) entry which is preliminary data.</text>
</comment>
<protein>
    <submittedName>
        <fullName evidence="1">Uncharacterized protein</fullName>
    </submittedName>
</protein>
<dbReference type="Proteomes" id="UP001341840">
    <property type="component" value="Unassembled WGS sequence"/>
</dbReference>
<sequence>MITTAPLLETLAITTTILTHGTAIFFKVLKFGPCSRNAIDAAIIPLSSSGLSFSLVLHLRHSRSQHLCQRRPALSSQHRGSHCYVATTATSSCWKNEERKLAKQETKFESKTEEDPHAYA</sequence>
<organism evidence="1 2">
    <name type="scientific">Stylosanthes scabra</name>
    <dbReference type="NCBI Taxonomy" id="79078"/>
    <lineage>
        <taxon>Eukaryota</taxon>
        <taxon>Viridiplantae</taxon>
        <taxon>Streptophyta</taxon>
        <taxon>Embryophyta</taxon>
        <taxon>Tracheophyta</taxon>
        <taxon>Spermatophyta</taxon>
        <taxon>Magnoliopsida</taxon>
        <taxon>eudicotyledons</taxon>
        <taxon>Gunneridae</taxon>
        <taxon>Pentapetalae</taxon>
        <taxon>rosids</taxon>
        <taxon>fabids</taxon>
        <taxon>Fabales</taxon>
        <taxon>Fabaceae</taxon>
        <taxon>Papilionoideae</taxon>
        <taxon>50 kb inversion clade</taxon>
        <taxon>dalbergioids sensu lato</taxon>
        <taxon>Dalbergieae</taxon>
        <taxon>Pterocarpus clade</taxon>
        <taxon>Stylosanthes</taxon>
    </lineage>
</organism>
<name>A0ABU6YU82_9FABA</name>
<gene>
    <name evidence="1" type="ORF">PIB30_091786</name>
</gene>
<accession>A0ABU6YU82</accession>
<evidence type="ECO:0000313" key="2">
    <source>
        <dbReference type="Proteomes" id="UP001341840"/>
    </source>
</evidence>